<feature type="compositionally biased region" description="Basic residues" evidence="1">
    <location>
        <begin position="1"/>
        <end position="16"/>
    </location>
</feature>
<feature type="region of interest" description="Disordered" evidence="1">
    <location>
        <begin position="223"/>
        <end position="268"/>
    </location>
</feature>
<feature type="region of interest" description="Disordered" evidence="1">
    <location>
        <begin position="1"/>
        <end position="55"/>
    </location>
</feature>
<evidence type="ECO:0008006" key="4">
    <source>
        <dbReference type="Google" id="ProtNLM"/>
    </source>
</evidence>
<evidence type="ECO:0000256" key="1">
    <source>
        <dbReference type="SAM" id="MobiDB-lite"/>
    </source>
</evidence>
<accession>A0ABQ7E5P3</accession>
<evidence type="ECO:0000313" key="2">
    <source>
        <dbReference type="EMBL" id="KAF3592147.1"/>
    </source>
</evidence>
<sequence length="457" mass="51984">VFKSLASKRKRVRKRAKTESPPCDSELKLDDSETLPTPNLAEAETNGETPKPNLALTLRGRSSGCGRSRQNLSECYAFTSVCIYIQEMCEELSRNAADLTYENENLRRVCKPIHWSLKEISSKLTIRGRYEEEAIVRCTSSAVDRYTSNAVDRYRREASTIENYDRSMYIMYHRSMSRREMRDLVPADFKPKASPNYKITPDESTHGVPSWCKEQNYCSTRQRYKGHWQGRQRSSPTSGNLHVSEGSTPKPSGSKRTSSTNSGFLGDEAHKPRCFRRINFRTSGPQEDISVIDGFREDTSNMTKWRDLRPAKSTRNCRTTRPTRHTKVLLPRSCPIDLESIMNGSMEATGAISTTAHIQSTSKVALIPRNLQGPKDKSTGPTGSEHEALESLKFQRRITGDYEFLHDVHRYFGVVRRRISLHASTKGLVPPEEGMRKNAVFTRLLPSMELLHPRVMV</sequence>
<reference evidence="2 3" key="1">
    <citation type="journal article" date="2020" name="BMC Genomics">
        <title>Intraspecific diversification of the crop wild relative Brassica cretica Lam. using demographic model selection.</title>
        <authorList>
            <person name="Kioukis A."/>
            <person name="Michalopoulou V.A."/>
            <person name="Briers L."/>
            <person name="Pirintsos S."/>
            <person name="Studholme D.J."/>
            <person name="Pavlidis P."/>
            <person name="Sarris P.F."/>
        </authorList>
    </citation>
    <scope>NUCLEOTIDE SEQUENCE [LARGE SCALE GENOMIC DNA]</scope>
    <source>
        <strain evidence="3">cv. PFS-1207/04</strain>
    </source>
</reference>
<proteinExistence type="predicted"/>
<feature type="non-terminal residue" evidence="2">
    <location>
        <position position="1"/>
    </location>
</feature>
<dbReference type="Proteomes" id="UP000266723">
    <property type="component" value="Unassembled WGS sequence"/>
</dbReference>
<comment type="caution">
    <text evidence="2">The sequence shown here is derived from an EMBL/GenBank/DDBJ whole genome shotgun (WGS) entry which is preliminary data.</text>
</comment>
<keyword evidence="3" id="KW-1185">Reference proteome</keyword>
<protein>
    <recommendedName>
        <fullName evidence="4">DUF4005 domain-containing protein</fullName>
    </recommendedName>
</protein>
<dbReference type="EMBL" id="QGKV02000299">
    <property type="protein sequence ID" value="KAF3592147.1"/>
    <property type="molecule type" value="Genomic_DNA"/>
</dbReference>
<feature type="region of interest" description="Disordered" evidence="1">
    <location>
        <begin position="191"/>
        <end position="211"/>
    </location>
</feature>
<organism evidence="2 3">
    <name type="scientific">Brassica cretica</name>
    <name type="common">Mustard</name>
    <dbReference type="NCBI Taxonomy" id="69181"/>
    <lineage>
        <taxon>Eukaryota</taxon>
        <taxon>Viridiplantae</taxon>
        <taxon>Streptophyta</taxon>
        <taxon>Embryophyta</taxon>
        <taxon>Tracheophyta</taxon>
        <taxon>Spermatophyta</taxon>
        <taxon>Magnoliopsida</taxon>
        <taxon>eudicotyledons</taxon>
        <taxon>Gunneridae</taxon>
        <taxon>Pentapetalae</taxon>
        <taxon>rosids</taxon>
        <taxon>malvids</taxon>
        <taxon>Brassicales</taxon>
        <taxon>Brassicaceae</taxon>
        <taxon>Brassiceae</taxon>
        <taxon>Brassica</taxon>
    </lineage>
</organism>
<gene>
    <name evidence="2" type="ORF">DY000_02023975</name>
</gene>
<evidence type="ECO:0000313" key="3">
    <source>
        <dbReference type="Proteomes" id="UP000266723"/>
    </source>
</evidence>
<name>A0ABQ7E5P3_BRACR</name>
<feature type="compositionally biased region" description="Polar residues" evidence="1">
    <location>
        <begin position="231"/>
        <end position="263"/>
    </location>
</feature>